<dbReference type="Pfam" id="PF00593">
    <property type="entry name" value="TonB_dep_Rec_b-barrel"/>
    <property type="match status" value="1"/>
</dbReference>
<feature type="domain" description="TonB-dependent receptor plug" evidence="15">
    <location>
        <begin position="65"/>
        <end position="170"/>
    </location>
</feature>
<evidence type="ECO:0000259" key="14">
    <source>
        <dbReference type="Pfam" id="PF00593"/>
    </source>
</evidence>
<keyword evidence="6" id="KW-0408">Iron</keyword>
<accession>A0A502BVR3</accession>
<evidence type="ECO:0000256" key="7">
    <source>
        <dbReference type="ARBA" id="ARBA00023065"/>
    </source>
</evidence>
<dbReference type="Proteomes" id="UP000318413">
    <property type="component" value="Unassembled WGS sequence"/>
</dbReference>
<keyword evidence="2 11" id="KW-0813">Transport</keyword>
<feature type="domain" description="TonB-dependent receptor-like beta-barrel" evidence="14">
    <location>
        <begin position="252"/>
        <end position="521"/>
    </location>
</feature>
<dbReference type="GO" id="GO:0006826">
    <property type="term" value="P:iron ion transport"/>
    <property type="evidence" value="ECO:0007669"/>
    <property type="project" value="UniProtKB-KW"/>
</dbReference>
<evidence type="ECO:0000256" key="6">
    <source>
        <dbReference type="ARBA" id="ARBA00023004"/>
    </source>
</evidence>
<dbReference type="OrthoDB" id="7208812at2"/>
<evidence type="ECO:0000256" key="13">
    <source>
        <dbReference type="SAM" id="SignalP"/>
    </source>
</evidence>
<name>A0A502BVR3_9SPHN</name>
<evidence type="ECO:0000259" key="15">
    <source>
        <dbReference type="Pfam" id="PF07715"/>
    </source>
</evidence>
<evidence type="ECO:0000256" key="3">
    <source>
        <dbReference type="ARBA" id="ARBA00022452"/>
    </source>
</evidence>
<evidence type="ECO:0000256" key="9">
    <source>
        <dbReference type="ARBA" id="ARBA00023136"/>
    </source>
</evidence>
<sequence>MCGGTQQKFKTSRLLVISLATVTWMGASPAWAQTIASGLTSTGVDAVKADEDEIIVTAQRRSERLSDVPIAVSAFNANQLATSGVNSTMDLSIVTPGLQFGTQAAYGQPFLRGIGTTATGPGVESPVALYVDGVYYGAMIGSIITLNNVEQIEVLKGPQGTLFGRNATGGLIQITTKDPSQQPAGSITAGYGSYRTAVADLYLTGGVASTLAGDLAVHFQDQGKGFGTNLFTGNEVNKTVDLSVRSKWLWTPSADTSVRLSVDYQHQTFRQAYVPAPGTKPPGDTPYTGDLQGLNGIFDPDGRLNQGGISLQIKHRFGSAELISTSAYRASNVFVNFDGGLTRDPNSVLNLQIFEKHAQLTQELQLNSTGVGGLKWSTGLYLFHADGKSDPLVITTLGAFGPAPDGLNNIYVSSQQKTDSIAIYGQTTVEVLPATNLSTGLRFTTERRKFEIGETLETFSGAKSSVPAERAQKTFSKMTWRLALDTRLSPNAMVYGSYDRGFKAGGFNDYLTPPQSYDPETVLSN</sequence>
<keyword evidence="17" id="KW-1185">Reference proteome</keyword>
<dbReference type="Pfam" id="PF07715">
    <property type="entry name" value="Plug"/>
    <property type="match status" value="1"/>
</dbReference>
<dbReference type="InterPro" id="IPR000531">
    <property type="entry name" value="Beta-barrel_TonB"/>
</dbReference>
<evidence type="ECO:0000256" key="10">
    <source>
        <dbReference type="ARBA" id="ARBA00023237"/>
    </source>
</evidence>
<gene>
    <name evidence="16" type="ORF">EAH84_15370</name>
</gene>
<dbReference type="InterPro" id="IPR036942">
    <property type="entry name" value="Beta-barrel_TonB_sf"/>
</dbReference>
<dbReference type="Gene3D" id="2.40.170.20">
    <property type="entry name" value="TonB-dependent receptor, beta-barrel domain"/>
    <property type="match status" value="1"/>
</dbReference>
<reference evidence="16 17" key="1">
    <citation type="journal article" date="2019" name="Environ. Microbiol.">
        <title>Species interactions and distinct microbial communities in high Arctic permafrost affected cryosols are associated with the CH4 and CO2 gas fluxes.</title>
        <authorList>
            <person name="Altshuler I."/>
            <person name="Hamel J."/>
            <person name="Turney S."/>
            <person name="Magnuson E."/>
            <person name="Levesque R."/>
            <person name="Greer C."/>
            <person name="Whyte L.G."/>
        </authorList>
    </citation>
    <scope>NUCLEOTIDE SEQUENCE [LARGE SCALE GENOMIC DNA]</scope>
    <source>
        <strain evidence="16 17">S5.1</strain>
    </source>
</reference>
<keyword evidence="4" id="KW-0410">Iron transport</keyword>
<keyword evidence="5 11" id="KW-0812">Transmembrane</keyword>
<comment type="caution">
    <text evidence="16">The sequence shown here is derived from an EMBL/GenBank/DDBJ whole genome shotgun (WGS) entry which is preliminary data.</text>
</comment>
<comment type="subcellular location">
    <subcellularLocation>
        <location evidence="1 11">Cell outer membrane</location>
        <topology evidence="1 11">Multi-pass membrane protein</topology>
    </subcellularLocation>
</comment>
<evidence type="ECO:0000256" key="2">
    <source>
        <dbReference type="ARBA" id="ARBA00022448"/>
    </source>
</evidence>
<evidence type="ECO:0000256" key="4">
    <source>
        <dbReference type="ARBA" id="ARBA00022496"/>
    </source>
</evidence>
<dbReference type="SUPFAM" id="SSF56935">
    <property type="entry name" value="Porins"/>
    <property type="match status" value="1"/>
</dbReference>
<keyword evidence="13" id="KW-0732">Signal</keyword>
<evidence type="ECO:0000313" key="17">
    <source>
        <dbReference type="Proteomes" id="UP000318413"/>
    </source>
</evidence>
<keyword evidence="7" id="KW-0406">Ion transport</keyword>
<dbReference type="RefSeq" id="WP_140872861.1">
    <property type="nucleotide sequence ID" value="NZ_RCZK01000031.1"/>
</dbReference>
<keyword evidence="8 12" id="KW-0798">TonB box</keyword>
<dbReference type="PROSITE" id="PS52016">
    <property type="entry name" value="TONB_DEPENDENT_REC_3"/>
    <property type="match status" value="1"/>
</dbReference>
<feature type="chain" id="PRO_5021461533" description="TonB-dependent receptor" evidence="13">
    <location>
        <begin position="33"/>
        <end position="525"/>
    </location>
</feature>
<dbReference type="AlphaFoldDB" id="A0A502BVR3"/>
<dbReference type="PANTHER" id="PTHR32552:SF81">
    <property type="entry name" value="TONB-DEPENDENT OUTER MEMBRANE RECEPTOR"/>
    <property type="match status" value="1"/>
</dbReference>
<evidence type="ECO:0000256" key="1">
    <source>
        <dbReference type="ARBA" id="ARBA00004571"/>
    </source>
</evidence>
<feature type="signal peptide" evidence="13">
    <location>
        <begin position="1"/>
        <end position="32"/>
    </location>
</feature>
<keyword evidence="9 11" id="KW-0472">Membrane</keyword>
<keyword evidence="3 11" id="KW-1134">Transmembrane beta strand</keyword>
<dbReference type="PANTHER" id="PTHR32552">
    <property type="entry name" value="FERRICHROME IRON RECEPTOR-RELATED"/>
    <property type="match status" value="1"/>
</dbReference>
<dbReference type="EMBL" id="RCZK01000031">
    <property type="protein sequence ID" value="TPG04538.1"/>
    <property type="molecule type" value="Genomic_DNA"/>
</dbReference>
<evidence type="ECO:0008006" key="18">
    <source>
        <dbReference type="Google" id="ProtNLM"/>
    </source>
</evidence>
<organism evidence="16 17">
    <name type="scientific">Sphingomonas oligophenolica</name>
    <dbReference type="NCBI Taxonomy" id="301154"/>
    <lineage>
        <taxon>Bacteria</taxon>
        <taxon>Pseudomonadati</taxon>
        <taxon>Pseudomonadota</taxon>
        <taxon>Alphaproteobacteria</taxon>
        <taxon>Sphingomonadales</taxon>
        <taxon>Sphingomonadaceae</taxon>
        <taxon>Sphingomonas</taxon>
    </lineage>
</organism>
<protein>
    <recommendedName>
        <fullName evidence="18">TonB-dependent receptor</fullName>
    </recommendedName>
</protein>
<dbReference type="InterPro" id="IPR039426">
    <property type="entry name" value="TonB-dep_rcpt-like"/>
</dbReference>
<evidence type="ECO:0000256" key="8">
    <source>
        <dbReference type="ARBA" id="ARBA00023077"/>
    </source>
</evidence>
<dbReference type="GO" id="GO:0009279">
    <property type="term" value="C:cell outer membrane"/>
    <property type="evidence" value="ECO:0007669"/>
    <property type="project" value="UniProtKB-SubCell"/>
</dbReference>
<dbReference type="InterPro" id="IPR012910">
    <property type="entry name" value="Plug_dom"/>
</dbReference>
<evidence type="ECO:0000256" key="11">
    <source>
        <dbReference type="PROSITE-ProRule" id="PRU01360"/>
    </source>
</evidence>
<evidence type="ECO:0000313" key="16">
    <source>
        <dbReference type="EMBL" id="TPG04538.1"/>
    </source>
</evidence>
<keyword evidence="10 11" id="KW-0998">Cell outer membrane</keyword>
<comment type="similarity">
    <text evidence="11 12">Belongs to the TonB-dependent receptor family.</text>
</comment>
<proteinExistence type="inferred from homology"/>
<evidence type="ECO:0000256" key="12">
    <source>
        <dbReference type="RuleBase" id="RU003357"/>
    </source>
</evidence>
<evidence type="ECO:0000256" key="5">
    <source>
        <dbReference type="ARBA" id="ARBA00022692"/>
    </source>
</evidence>